<sequence length="170" mass="18043">MTLSFSGRMWVFGDDVNTDAMYPGFAMKLEPPEAARYVFYQLRPGWTDQMTPGDVVVAGKNFGVGSSRPVAALFKELGIAGLVAEEFTSLFFRNAVNSGLPAMTIPNATNIFREGDEASFDLADGSWRNDTTGAAGTVPVLPELIRDIIDGGGVLARLAAQGYLPTGASG</sequence>
<name>A0A1W9ZNY7_MYCAN</name>
<evidence type="ECO:0000256" key="4">
    <source>
        <dbReference type="ARBA" id="ARBA00031631"/>
    </source>
</evidence>
<dbReference type="AlphaFoldDB" id="A0A1W9ZNY7"/>
<evidence type="ECO:0000256" key="5">
    <source>
        <dbReference type="ARBA" id="ARBA00033368"/>
    </source>
</evidence>
<dbReference type="InterPro" id="IPR015928">
    <property type="entry name" value="Aconitase/3IPM_dehydase_swvl"/>
</dbReference>
<keyword evidence="8" id="KW-1185">Reference proteome</keyword>
<protein>
    <recommendedName>
        <fullName evidence="2">3-isopropylmalate dehydratase small subunit</fullName>
    </recommendedName>
    <alternativeName>
        <fullName evidence="4">Alpha-IPM isomerase</fullName>
    </alternativeName>
    <alternativeName>
        <fullName evidence="5">Isopropylmalate isomerase</fullName>
    </alternativeName>
</protein>
<dbReference type="InterPro" id="IPR011827">
    <property type="entry name" value="LeuD_type2/HacB/DmdB"/>
</dbReference>
<evidence type="ECO:0000256" key="2">
    <source>
        <dbReference type="ARBA" id="ARBA00017233"/>
    </source>
</evidence>
<evidence type="ECO:0000256" key="3">
    <source>
        <dbReference type="ARBA" id="ARBA00023239"/>
    </source>
</evidence>
<accession>A0A1W9ZNY7</accession>
<dbReference type="SUPFAM" id="SSF52016">
    <property type="entry name" value="LeuD/IlvD-like"/>
    <property type="match status" value="1"/>
</dbReference>
<gene>
    <name evidence="7" type="ORF">BST12_17195</name>
</gene>
<dbReference type="PANTHER" id="PTHR43345">
    <property type="entry name" value="3-ISOPROPYLMALATE DEHYDRATASE SMALL SUBUNIT 2-RELATED-RELATED"/>
    <property type="match status" value="1"/>
</dbReference>
<comment type="similarity">
    <text evidence="1">Belongs to the LeuD family. LeuD type 2 subfamily.</text>
</comment>
<comment type="caution">
    <text evidence="7">The sequence shown here is derived from an EMBL/GenBank/DDBJ whole genome shotgun (WGS) entry which is preliminary data.</text>
</comment>
<dbReference type="EMBL" id="MVHE01000028">
    <property type="protein sequence ID" value="ORA19557.1"/>
    <property type="molecule type" value="Genomic_DNA"/>
</dbReference>
<dbReference type="Gene3D" id="3.20.19.10">
    <property type="entry name" value="Aconitase, domain 4"/>
    <property type="match status" value="1"/>
</dbReference>
<dbReference type="InterPro" id="IPR050075">
    <property type="entry name" value="LeuD"/>
</dbReference>
<dbReference type="NCBIfam" id="TIGR02087">
    <property type="entry name" value="LEUD_arch"/>
    <property type="match status" value="1"/>
</dbReference>
<dbReference type="Pfam" id="PF00694">
    <property type="entry name" value="Aconitase_C"/>
    <property type="match status" value="1"/>
</dbReference>
<proteinExistence type="inferred from homology"/>
<dbReference type="PANTHER" id="PTHR43345:SF2">
    <property type="entry name" value="3-ISOPROPYLMALATE DEHYDRATASE SMALL SUBUNIT 1"/>
    <property type="match status" value="1"/>
</dbReference>
<dbReference type="OrthoDB" id="9777465at2"/>
<organism evidence="7 8">
    <name type="scientific">Mycobacterium angelicum</name>
    <dbReference type="NCBI Taxonomy" id="470074"/>
    <lineage>
        <taxon>Bacteria</taxon>
        <taxon>Bacillati</taxon>
        <taxon>Actinomycetota</taxon>
        <taxon>Actinomycetes</taxon>
        <taxon>Mycobacteriales</taxon>
        <taxon>Mycobacteriaceae</taxon>
        <taxon>Mycobacterium</taxon>
    </lineage>
</organism>
<dbReference type="GO" id="GO:0016836">
    <property type="term" value="F:hydro-lyase activity"/>
    <property type="evidence" value="ECO:0007669"/>
    <property type="project" value="InterPro"/>
</dbReference>
<evidence type="ECO:0000259" key="6">
    <source>
        <dbReference type="Pfam" id="PF00694"/>
    </source>
</evidence>
<keyword evidence="3" id="KW-0456">Lyase</keyword>
<dbReference type="Proteomes" id="UP000192284">
    <property type="component" value="Unassembled WGS sequence"/>
</dbReference>
<evidence type="ECO:0000313" key="8">
    <source>
        <dbReference type="Proteomes" id="UP000192284"/>
    </source>
</evidence>
<dbReference type="RefSeq" id="WP_083114317.1">
    <property type="nucleotide sequence ID" value="NZ_JACKTS010000048.1"/>
</dbReference>
<dbReference type="InterPro" id="IPR000573">
    <property type="entry name" value="AconitaseA/IPMdHydase_ssu_swvl"/>
</dbReference>
<evidence type="ECO:0000256" key="1">
    <source>
        <dbReference type="ARBA" id="ARBA00009869"/>
    </source>
</evidence>
<feature type="domain" description="Aconitase A/isopropylmalate dehydratase small subunit swivel" evidence="6">
    <location>
        <begin position="55"/>
        <end position="107"/>
    </location>
</feature>
<reference evidence="7 8" key="1">
    <citation type="submission" date="2017-02" db="EMBL/GenBank/DDBJ databases">
        <title>The new phylogeny of genus Mycobacterium.</title>
        <authorList>
            <person name="Tortoli E."/>
            <person name="Trovato A."/>
            <person name="Cirillo D.M."/>
        </authorList>
    </citation>
    <scope>NUCLEOTIDE SEQUENCE [LARGE SCALE GENOMIC DNA]</scope>
    <source>
        <strain evidence="7 8">DSM 45057</strain>
    </source>
</reference>
<evidence type="ECO:0000313" key="7">
    <source>
        <dbReference type="EMBL" id="ORA19557.1"/>
    </source>
</evidence>